<dbReference type="PANTHER" id="PTHR42839">
    <property type="entry name" value="ISOCHORISMATE SYNTHASE ENTC"/>
    <property type="match status" value="1"/>
</dbReference>
<feature type="domain" description="Chorismate-utilising enzyme C-terminal" evidence="1">
    <location>
        <begin position="84"/>
        <end position="323"/>
    </location>
</feature>
<dbReference type="RefSeq" id="WP_121698259.1">
    <property type="nucleotide sequence ID" value="NZ_JBCLPP010000004.1"/>
</dbReference>
<keyword evidence="3" id="KW-1185">Reference proteome</keyword>
<comment type="caution">
    <text evidence="2">The sequence shown here is derived from an EMBL/GenBank/DDBJ whole genome shotgun (WGS) entry which is preliminary data.</text>
</comment>
<evidence type="ECO:0000313" key="3">
    <source>
        <dbReference type="Proteomes" id="UP001565200"/>
    </source>
</evidence>
<dbReference type="Pfam" id="PF00425">
    <property type="entry name" value="Chorismate_bind"/>
    <property type="match status" value="1"/>
</dbReference>
<dbReference type="InterPro" id="IPR005801">
    <property type="entry name" value="ADC_synthase"/>
</dbReference>
<dbReference type="SUPFAM" id="SSF56322">
    <property type="entry name" value="ADC synthase"/>
    <property type="match status" value="1"/>
</dbReference>
<dbReference type="Gene3D" id="3.60.120.10">
    <property type="entry name" value="Anthranilate synthase"/>
    <property type="match status" value="1"/>
</dbReference>
<dbReference type="EMBL" id="JBCLPP010000004">
    <property type="protein sequence ID" value="MEY8244389.1"/>
    <property type="molecule type" value="Genomic_DNA"/>
</dbReference>
<sequence>MLSRSLKSLINSCLDDKRTFAVYALPYHTPACIVAGENSLSSGGTFFINDFNNTLGNPLTISGCSQHHNEVEPPEPYNCSTVYEDYKRHITDIVNDLKKTGGKTVYSRTLCGDASGIDWAEVTDRYFSAFPDTFRFIYYTPVTGAWLGASPEILLERKSGESRVYTMSLAGTTSNDSTENWDEKNIKEHDFVTRYITDVFNQLGIKAEISPAEDVYFGTVKHLCNRISGEYTGDFFTAINVLSPTPALAGVPLSDALEHIGLHEPHPRRCYGGYTGVIDSEGEHAYVNLRSVHFSPKYFCIYAGGGITSDSNPDDEWTETRNKVQKLHNIILSSVNNGR</sequence>
<dbReference type="Proteomes" id="UP001565200">
    <property type="component" value="Unassembled WGS sequence"/>
</dbReference>
<protein>
    <submittedName>
        <fullName evidence="2">Chorismate-binding protein</fullName>
    </submittedName>
</protein>
<gene>
    <name evidence="2" type="ORF">AAK873_02000</name>
</gene>
<dbReference type="PANTHER" id="PTHR42839:SF2">
    <property type="entry name" value="ISOCHORISMATE SYNTHASE ENTC"/>
    <property type="match status" value="1"/>
</dbReference>
<name>A0ABV4CWB2_9BACT</name>
<accession>A0ABV4CWB2</accession>
<organism evidence="2 3">
    <name type="scientific">Heminiphilus faecis</name>
    <dbReference type="NCBI Taxonomy" id="2601703"/>
    <lineage>
        <taxon>Bacteria</taxon>
        <taxon>Pseudomonadati</taxon>
        <taxon>Bacteroidota</taxon>
        <taxon>Bacteroidia</taxon>
        <taxon>Bacteroidales</taxon>
        <taxon>Muribaculaceae</taxon>
        <taxon>Heminiphilus</taxon>
    </lineage>
</organism>
<evidence type="ECO:0000313" key="2">
    <source>
        <dbReference type="EMBL" id="MEY8244389.1"/>
    </source>
</evidence>
<evidence type="ECO:0000259" key="1">
    <source>
        <dbReference type="Pfam" id="PF00425"/>
    </source>
</evidence>
<reference evidence="2 3" key="1">
    <citation type="submission" date="2024-03" db="EMBL/GenBank/DDBJ databases">
        <title>Mouse gut bacterial collection (mGBC) of GemPharmatech.</title>
        <authorList>
            <person name="He Y."/>
            <person name="Dong L."/>
            <person name="Wu D."/>
            <person name="Gao X."/>
            <person name="Lin Z."/>
        </authorList>
    </citation>
    <scope>NUCLEOTIDE SEQUENCE [LARGE SCALE GENOMIC DNA]</scope>
    <source>
        <strain evidence="2 3">54-13</strain>
    </source>
</reference>
<proteinExistence type="predicted"/>
<dbReference type="InterPro" id="IPR015890">
    <property type="entry name" value="Chorismate_C"/>
</dbReference>